<evidence type="ECO:0000313" key="1">
    <source>
        <dbReference type="EMBL" id="AUB34755.1"/>
    </source>
</evidence>
<keyword evidence="2" id="KW-1185">Reference proteome</keyword>
<evidence type="ECO:0000313" key="2">
    <source>
        <dbReference type="Proteomes" id="UP000232003"/>
    </source>
</evidence>
<proteinExistence type="predicted"/>
<name>A0A2K8SIU5_9NOSO</name>
<dbReference type="AlphaFoldDB" id="A0A2K8SIU5"/>
<accession>A0A2K8SIU5</accession>
<dbReference type="OrthoDB" id="531116at2"/>
<dbReference type="Proteomes" id="UP000232003">
    <property type="component" value="Chromosome"/>
</dbReference>
<dbReference type="EMBL" id="CP024785">
    <property type="protein sequence ID" value="AUB34755.1"/>
    <property type="molecule type" value="Genomic_DNA"/>
</dbReference>
<dbReference type="KEGG" id="nfl:COO91_00584"/>
<organism evidence="1 2">
    <name type="scientific">Nostoc flagelliforme CCNUN1</name>
    <dbReference type="NCBI Taxonomy" id="2038116"/>
    <lineage>
        <taxon>Bacteria</taxon>
        <taxon>Bacillati</taxon>
        <taxon>Cyanobacteriota</taxon>
        <taxon>Cyanophyceae</taxon>
        <taxon>Nostocales</taxon>
        <taxon>Nostocaceae</taxon>
        <taxon>Nostoc</taxon>
    </lineage>
</organism>
<dbReference type="RefSeq" id="WP_100897267.1">
    <property type="nucleotide sequence ID" value="NZ_CAWNNC010000001.1"/>
</dbReference>
<sequence length="124" mass="14288">MNQPYLSPDDLPSNLTIQLSEILFRQLEEATKKNFFLAGDRITRILLSSCHWYFKINSGILILIMICPDLESYQNIMRTVPQFTDMLKRFTNRGRITVSPPADKGIPWVLSIDEILPEEDSPTT</sequence>
<reference evidence="1 2" key="1">
    <citation type="submission" date="2017-11" db="EMBL/GenBank/DDBJ databases">
        <title>Complete genome of a free-living desiccation-tolerant cyanobacterium and its photosynthetic adaptation to extreme terrestrial habitat.</title>
        <authorList>
            <person name="Shang J."/>
        </authorList>
    </citation>
    <scope>NUCLEOTIDE SEQUENCE [LARGE SCALE GENOMIC DNA]</scope>
    <source>
        <strain evidence="1 2">CCNUN1</strain>
    </source>
</reference>
<gene>
    <name evidence="1" type="ORF">COO91_00584</name>
</gene>
<protein>
    <submittedName>
        <fullName evidence="1">Uncharacterized protein</fullName>
    </submittedName>
</protein>